<evidence type="ECO:0000256" key="2">
    <source>
        <dbReference type="PROSITE-ProRule" id="PRU00708"/>
    </source>
</evidence>
<name>A0AA38GCF4_TAXCH</name>
<accession>A0AA38GCF4</accession>
<dbReference type="PANTHER" id="PTHR45717">
    <property type="entry name" value="OS12G0527900 PROTEIN"/>
    <property type="match status" value="1"/>
</dbReference>
<reference evidence="3 4" key="1">
    <citation type="journal article" date="2021" name="Nat. Plants">
        <title>The Taxus genome provides insights into paclitaxel biosynthesis.</title>
        <authorList>
            <person name="Xiong X."/>
            <person name="Gou J."/>
            <person name="Liao Q."/>
            <person name="Li Y."/>
            <person name="Zhou Q."/>
            <person name="Bi G."/>
            <person name="Li C."/>
            <person name="Du R."/>
            <person name="Wang X."/>
            <person name="Sun T."/>
            <person name="Guo L."/>
            <person name="Liang H."/>
            <person name="Lu P."/>
            <person name="Wu Y."/>
            <person name="Zhang Z."/>
            <person name="Ro D.K."/>
            <person name="Shang Y."/>
            <person name="Huang S."/>
            <person name="Yan J."/>
        </authorList>
    </citation>
    <scope>NUCLEOTIDE SEQUENCE [LARGE SCALE GENOMIC DNA]</scope>
    <source>
        <strain evidence="3">Ta-2019</strain>
    </source>
</reference>
<keyword evidence="1" id="KW-0677">Repeat</keyword>
<evidence type="ECO:0008006" key="5">
    <source>
        <dbReference type="Google" id="ProtNLM"/>
    </source>
</evidence>
<proteinExistence type="predicted"/>
<dbReference type="AlphaFoldDB" id="A0AA38GCF4"/>
<keyword evidence="4" id="KW-1185">Reference proteome</keyword>
<dbReference type="NCBIfam" id="TIGR00756">
    <property type="entry name" value="PPR"/>
    <property type="match status" value="1"/>
</dbReference>
<feature type="repeat" description="PPR" evidence="2">
    <location>
        <begin position="86"/>
        <end position="120"/>
    </location>
</feature>
<dbReference type="OMA" id="YDPRICN"/>
<evidence type="ECO:0000313" key="3">
    <source>
        <dbReference type="EMBL" id="KAH9320426.1"/>
    </source>
</evidence>
<dbReference type="Gene3D" id="1.25.40.10">
    <property type="entry name" value="Tetratricopeptide repeat domain"/>
    <property type="match status" value="2"/>
</dbReference>
<sequence>MEMQVSEWIASRENYRLSPSDCAIRLDLIAKVHGIQSAENYFEGLPGTAKNKLTYGALLNAYAKDNLTEKAQAIMEKIQNYGYATTALNYNAMMNLYMNMRQFEKVPLVMQEMRDNGVPPDAFSYNIWITTCAAMSDVVKMEQVMDEVKHDNNVNTKWIIYSTLATLYAKAGLIDKSEAALDEVKSMMPQTDRSAYEYLIGQYASIGNKDEVYRSWQSLKSAFPKILNRSYIFILSSLVKIGDIEGAEEIFKEWESDCVTHDVRITNIILGLYVRKNLLEKAESLIQRTSERGGKLNFNSWEILAEGYIQNGNFEKAVIAMKNSASIGKVFQWQPKPANVLAILTHFEKLGDFESAKIFFEMLRDLNYVDTEMYYSLFPYIEAGKTDPGILEHVSKS</sequence>
<feature type="repeat" description="PPR" evidence="2">
    <location>
        <begin position="51"/>
        <end position="85"/>
    </location>
</feature>
<dbReference type="InterPro" id="IPR011990">
    <property type="entry name" value="TPR-like_helical_dom_sf"/>
</dbReference>
<protein>
    <recommendedName>
        <fullName evidence="5">Pentatricopeptide repeat-containing protein</fullName>
    </recommendedName>
</protein>
<dbReference type="GO" id="GO:0003729">
    <property type="term" value="F:mRNA binding"/>
    <property type="evidence" value="ECO:0007669"/>
    <property type="project" value="UniProtKB-ARBA"/>
</dbReference>
<gene>
    <name evidence="3" type="ORF">KI387_015065</name>
</gene>
<dbReference type="PANTHER" id="PTHR45717:SF3">
    <property type="entry name" value="OS04G0544400 PROTEIN"/>
    <property type="match status" value="1"/>
</dbReference>
<organism evidence="3 4">
    <name type="scientific">Taxus chinensis</name>
    <name type="common">Chinese yew</name>
    <name type="synonym">Taxus wallichiana var. chinensis</name>
    <dbReference type="NCBI Taxonomy" id="29808"/>
    <lineage>
        <taxon>Eukaryota</taxon>
        <taxon>Viridiplantae</taxon>
        <taxon>Streptophyta</taxon>
        <taxon>Embryophyta</taxon>
        <taxon>Tracheophyta</taxon>
        <taxon>Spermatophyta</taxon>
        <taxon>Pinopsida</taxon>
        <taxon>Pinidae</taxon>
        <taxon>Conifers II</taxon>
        <taxon>Cupressales</taxon>
        <taxon>Taxaceae</taxon>
        <taxon>Taxus</taxon>
    </lineage>
</organism>
<dbReference type="PROSITE" id="PS51375">
    <property type="entry name" value="PPR"/>
    <property type="match status" value="2"/>
</dbReference>
<dbReference type="GO" id="GO:0005739">
    <property type="term" value="C:mitochondrion"/>
    <property type="evidence" value="ECO:0007669"/>
    <property type="project" value="TreeGrafter"/>
</dbReference>
<evidence type="ECO:0000313" key="4">
    <source>
        <dbReference type="Proteomes" id="UP000824469"/>
    </source>
</evidence>
<comment type="caution">
    <text evidence="3">The sequence shown here is derived from an EMBL/GenBank/DDBJ whole genome shotgun (WGS) entry which is preliminary data.</text>
</comment>
<dbReference type="EMBL" id="JAHRHJ020000003">
    <property type="protein sequence ID" value="KAH9320426.1"/>
    <property type="molecule type" value="Genomic_DNA"/>
</dbReference>
<dbReference type="InterPro" id="IPR002885">
    <property type="entry name" value="PPR_rpt"/>
</dbReference>
<dbReference type="Pfam" id="PF13041">
    <property type="entry name" value="PPR_2"/>
    <property type="match status" value="1"/>
</dbReference>
<dbReference type="Proteomes" id="UP000824469">
    <property type="component" value="Unassembled WGS sequence"/>
</dbReference>
<dbReference type="SUPFAM" id="SSF48452">
    <property type="entry name" value="TPR-like"/>
    <property type="match status" value="1"/>
</dbReference>
<evidence type="ECO:0000256" key="1">
    <source>
        <dbReference type="ARBA" id="ARBA00022737"/>
    </source>
</evidence>
<dbReference type="Pfam" id="PF01535">
    <property type="entry name" value="PPR"/>
    <property type="match status" value="4"/>
</dbReference>